<protein>
    <submittedName>
        <fullName evidence="1">Uncharacterized protein</fullName>
    </submittedName>
</protein>
<sequence>MAKALPSHPRPLMLRFLSGPVRALDILSENTDNEKVKM</sequence>
<dbReference type="AntiFam" id="ANF00267">
    <property type="entry name" value="DNA repeat translations related to WP_015765070.1"/>
</dbReference>
<gene>
    <name evidence="1" type="ORF">LRLFYP97_01547</name>
</gene>
<dbReference type="EMBL" id="CACRTK010000028">
    <property type="protein sequence ID" value="VYT67135.1"/>
    <property type="molecule type" value="Genomic_DNA"/>
</dbReference>
<proteinExistence type="predicted"/>
<reference evidence="1" key="1">
    <citation type="submission" date="2019-11" db="EMBL/GenBank/DDBJ databases">
        <authorList>
            <person name="Feng L."/>
        </authorList>
    </citation>
    <scope>NUCLEOTIDE SEQUENCE</scope>
    <source>
        <strain evidence="1">LrhamnosusLFYP97</strain>
    </source>
</reference>
<dbReference type="AlphaFoldDB" id="A0A6N2YJR3"/>
<evidence type="ECO:0000313" key="1">
    <source>
        <dbReference type="EMBL" id="VYT67135.1"/>
    </source>
</evidence>
<name>A0A6N2YJR3_LACRH</name>
<accession>A0A6N2YJR3</accession>
<dbReference type="NCBIfam" id="NF040517">
    <property type="entry name" value="Lacto_Palin_RP2"/>
    <property type="match status" value="1"/>
</dbReference>
<organism evidence="1">
    <name type="scientific">Lacticaseibacillus rhamnosus</name>
    <name type="common">Lactobacillus rhamnosus</name>
    <dbReference type="NCBI Taxonomy" id="47715"/>
    <lineage>
        <taxon>Bacteria</taxon>
        <taxon>Bacillati</taxon>
        <taxon>Bacillota</taxon>
        <taxon>Bacilli</taxon>
        <taxon>Lactobacillales</taxon>
        <taxon>Lactobacillaceae</taxon>
        <taxon>Lacticaseibacillus</taxon>
    </lineage>
</organism>